<dbReference type="Proteomes" id="UP001500689">
    <property type="component" value="Unassembled WGS sequence"/>
</dbReference>
<feature type="region of interest" description="Disordered" evidence="1">
    <location>
        <begin position="1"/>
        <end position="53"/>
    </location>
</feature>
<evidence type="ECO:0000256" key="1">
    <source>
        <dbReference type="SAM" id="MobiDB-lite"/>
    </source>
</evidence>
<keyword evidence="2" id="KW-0472">Membrane</keyword>
<accession>A0ABP6XLM1</accession>
<evidence type="ECO:0008006" key="5">
    <source>
        <dbReference type="Google" id="ProtNLM"/>
    </source>
</evidence>
<dbReference type="EMBL" id="BAAAZN010000015">
    <property type="protein sequence ID" value="GAA3568869.1"/>
    <property type="molecule type" value="Genomic_DNA"/>
</dbReference>
<evidence type="ECO:0000313" key="4">
    <source>
        <dbReference type="Proteomes" id="UP001500689"/>
    </source>
</evidence>
<name>A0ABP6XLM1_9PSEU</name>
<gene>
    <name evidence="3" type="ORF">GCM10022222_61180</name>
</gene>
<keyword evidence="2" id="KW-0812">Transmembrane</keyword>
<feature type="compositionally biased region" description="Pro residues" evidence="1">
    <location>
        <begin position="38"/>
        <end position="47"/>
    </location>
</feature>
<comment type="caution">
    <text evidence="3">The sequence shown here is derived from an EMBL/GenBank/DDBJ whole genome shotgun (WGS) entry which is preliminary data.</text>
</comment>
<proteinExistence type="predicted"/>
<reference evidence="4" key="1">
    <citation type="journal article" date="2019" name="Int. J. Syst. Evol. Microbiol.">
        <title>The Global Catalogue of Microorganisms (GCM) 10K type strain sequencing project: providing services to taxonomists for standard genome sequencing and annotation.</title>
        <authorList>
            <consortium name="The Broad Institute Genomics Platform"/>
            <consortium name="The Broad Institute Genome Sequencing Center for Infectious Disease"/>
            <person name="Wu L."/>
            <person name="Ma J."/>
        </authorList>
    </citation>
    <scope>NUCLEOTIDE SEQUENCE [LARGE SCALE GENOMIC DNA]</scope>
    <source>
        <strain evidence="4">JCM 16898</strain>
    </source>
</reference>
<organism evidence="3 4">
    <name type="scientific">Amycolatopsis ultiminotia</name>
    <dbReference type="NCBI Taxonomy" id="543629"/>
    <lineage>
        <taxon>Bacteria</taxon>
        <taxon>Bacillati</taxon>
        <taxon>Actinomycetota</taxon>
        <taxon>Actinomycetes</taxon>
        <taxon>Pseudonocardiales</taxon>
        <taxon>Pseudonocardiaceae</taxon>
        <taxon>Amycolatopsis</taxon>
    </lineage>
</organism>
<protein>
    <recommendedName>
        <fullName evidence="5">LytR cell envelope-related transcriptional attenuator</fullName>
    </recommendedName>
</protein>
<feature type="transmembrane region" description="Helical" evidence="2">
    <location>
        <begin position="54"/>
        <end position="74"/>
    </location>
</feature>
<evidence type="ECO:0000313" key="3">
    <source>
        <dbReference type="EMBL" id="GAA3568869.1"/>
    </source>
</evidence>
<keyword evidence="2" id="KW-1133">Transmembrane helix</keyword>
<sequence length="237" mass="24517">MHSAERAGSGELPYVPVANPQYPASPSDTAPLAAVPARPGPPPGPPPRDPRTPLLRGAGLVVIAVVAGLVWYLIRHDSTPAEPAAQPPSASSEFAFKLAEGPVKATDCAANSYSGAQKYFQGNPCTSLSRALYTVQSGTAKTLVSVALVTMPTAAQAVSLKQLTDQDGTGNVSDLVRDGTYHAAGAPKLSSADAEYASEVTGTDVTIVLADFYAGHKDPAKLQRIAKDALKLSAKQR</sequence>
<keyword evidence="4" id="KW-1185">Reference proteome</keyword>
<evidence type="ECO:0000256" key="2">
    <source>
        <dbReference type="SAM" id="Phobius"/>
    </source>
</evidence>